<dbReference type="EMBL" id="AY545598">
    <property type="protein sequence ID" value="AAX22063.2"/>
    <property type="molecule type" value="Genomic_DNA"/>
</dbReference>
<proteinExistence type="predicted"/>
<accession>Q5DQI6</accession>
<name>Q5DQI6_ECOLX</name>
<keyword evidence="1" id="KW-0614">Plasmid</keyword>
<gene>
    <name evidence="1" type="ORF">O2ColV85</name>
</gene>
<dbReference type="AlphaFoldDB" id="Q5DQI6"/>
<geneLocation type="plasmid" evidence="1">
    <name>pAPEC-O2-ColV</name>
</geneLocation>
<reference evidence="1" key="1">
    <citation type="journal article" date="2006" name="Infect. Immun.">
        <title>Acquisition of avian pathogenic Escherichia coli plasmids by a commensal E. coli isolate enhances its abilities to kill chicken embryos, grow in human urine, and colonize the murine kidney.</title>
        <authorList>
            <person name="Skyberg J.A."/>
            <person name="Johnson T.J."/>
            <person name="Johnson J.R."/>
            <person name="Clabots C."/>
            <person name="Logue C.M."/>
            <person name="Nolan L.K."/>
        </authorList>
    </citation>
    <scope>NUCLEOTIDE SEQUENCE</scope>
    <source>
        <strain evidence="1">A2363</strain>
        <plasmid evidence="1">pAPEC-O2-ColV</plasmid>
    </source>
</reference>
<protein>
    <submittedName>
        <fullName evidence="1">Uncharacterized protein</fullName>
    </submittedName>
</protein>
<organism evidence="1">
    <name type="scientific">Escherichia coli</name>
    <dbReference type="NCBI Taxonomy" id="562"/>
    <lineage>
        <taxon>Bacteria</taxon>
        <taxon>Pseudomonadati</taxon>
        <taxon>Pseudomonadota</taxon>
        <taxon>Gammaproteobacteria</taxon>
        <taxon>Enterobacterales</taxon>
        <taxon>Enterobacteriaceae</taxon>
        <taxon>Escherichia</taxon>
    </lineage>
</organism>
<evidence type="ECO:0000313" key="1">
    <source>
        <dbReference type="EMBL" id="AAX22063.2"/>
    </source>
</evidence>
<sequence>MVRNSLAIALILAPDLMRSSTFCFCSSFNSVGDQNVFLHPVLLLSLNKFVQVKDLVQIQRPLKSLALSLFPAELVRSTPPNARQCTLMPDSVSCSTVFLISIALRPRRSSFVTINTSPLSRRSSNRLKPGRSLAATDPLICSSIIRWGLTLKPALSISRR</sequence>